<dbReference type="Pfam" id="PF13683">
    <property type="entry name" value="rve_3"/>
    <property type="match status" value="1"/>
</dbReference>
<comment type="caution">
    <text evidence="2">The sequence shown here is derived from an EMBL/GenBank/DDBJ whole genome shotgun (WGS) entry which is preliminary data.</text>
</comment>
<protein>
    <submittedName>
        <fullName evidence="2">Transposase family protein</fullName>
    </submittedName>
</protein>
<proteinExistence type="predicted"/>
<dbReference type="AlphaFoldDB" id="A0A9D9HAK5"/>
<dbReference type="InterPro" id="IPR012337">
    <property type="entry name" value="RNaseH-like_sf"/>
</dbReference>
<dbReference type="PROSITE" id="PS50994">
    <property type="entry name" value="INTEGRASE"/>
    <property type="match status" value="1"/>
</dbReference>
<dbReference type="InterPro" id="IPR036397">
    <property type="entry name" value="RNaseH_sf"/>
</dbReference>
<dbReference type="InterPro" id="IPR001584">
    <property type="entry name" value="Integrase_cat-core"/>
</dbReference>
<reference evidence="2" key="2">
    <citation type="journal article" date="2021" name="PeerJ">
        <title>Extensive microbial diversity within the chicken gut microbiome revealed by metagenomics and culture.</title>
        <authorList>
            <person name="Gilroy R."/>
            <person name="Ravi A."/>
            <person name="Getino M."/>
            <person name="Pursley I."/>
            <person name="Horton D.L."/>
            <person name="Alikhan N.F."/>
            <person name="Baker D."/>
            <person name="Gharbi K."/>
            <person name="Hall N."/>
            <person name="Watson M."/>
            <person name="Adriaenssens E.M."/>
            <person name="Foster-Nyarko E."/>
            <person name="Jarju S."/>
            <person name="Secka A."/>
            <person name="Antonio M."/>
            <person name="Oren A."/>
            <person name="Chaudhuri R.R."/>
            <person name="La Ragione R."/>
            <person name="Hildebrand F."/>
            <person name="Pallen M.J."/>
        </authorList>
    </citation>
    <scope>NUCLEOTIDE SEQUENCE</scope>
    <source>
        <strain evidence="2">11167</strain>
    </source>
</reference>
<dbReference type="EMBL" id="JADIMU010000068">
    <property type="protein sequence ID" value="MBO8444044.1"/>
    <property type="molecule type" value="Genomic_DNA"/>
</dbReference>
<reference evidence="2" key="1">
    <citation type="submission" date="2020-10" db="EMBL/GenBank/DDBJ databases">
        <authorList>
            <person name="Gilroy R."/>
        </authorList>
    </citation>
    <scope>NUCLEOTIDE SEQUENCE</scope>
    <source>
        <strain evidence="2">11167</strain>
    </source>
</reference>
<dbReference type="GO" id="GO:0003676">
    <property type="term" value="F:nucleic acid binding"/>
    <property type="evidence" value="ECO:0007669"/>
    <property type="project" value="InterPro"/>
</dbReference>
<evidence type="ECO:0000313" key="2">
    <source>
        <dbReference type="EMBL" id="MBO8444044.1"/>
    </source>
</evidence>
<dbReference type="GO" id="GO:0015074">
    <property type="term" value="P:DNA integration"/>
    <property type="evidence" value="ECO:0007669"/>
    <property type="project" value="InterPro"/>
</dbReference>
<evidence type="ECO:0000259" key="1">
    <source>
        <dbReference type="PROSITE" id="PS50994"/>
    </source>
</evidence>
<dbReference type="PANTHER" id="PTHR35004">
    <property type="entry name" value="TRANSPOSASE RV3428C-RELATED"/>
    <property type="match status" value="1"/>
</dbReference>
<dbReference type="PANTHER" id="PTHR35004:SF6">
    <property type="entry name" value="TRANSPOSASE"/>
    <property type="match status" value="1"/>
</dbReference>
<dbReference type="Gene3D" id="3.30.420.10">
    <property type="entry name" value="Ribonuclease H-like superfamily/Ribonuclease H"/>
    <property type="match status" value="1"/>
</dbReference>
<accession>A0A9D9HAK5</accession>
<sequence length="407" mass="46514">MKISKKEEKALFRFNIIFPLLDQSLPRGERARKVREICAKEYVIPHSRKTTLSAGTVWKWYETYVRYGTIDSLAPKGRSDCGGARVVDAQALSAFVGLWRENQGVPVTALVAIAVEKGIFNEGRVPSMSTLYALIRKERDGFQPTQKDRRAYRAPGINDMWQSDALHGPHVRLEDGRIRKAILFLIQDNRSRLVCAGGWYSAESAESFMDCLWRAFQTRGLPKKLYVDNGSSYRDERIRYGCASLGINLSYARPYTPQGKGCIERLNRTVRDSFLSTLPRGMMTLEELNTRFDSWIDEYNRRPHSSLDGMSPLKCYLGQLKAVNPAPENVPLHFRRVDTRLVANDRTVRFMGSRLEAPIGYAGRRIEIRYFDHDPVHTCEAFFEGRSIGLLHPADLEANYSAHRRKV</sequence>
<evidence type="ECO:0000313" key="3">
    <source>
        <dbReference type="Proteomes" id="UP000823633"/>
    </source>
</evidence>
<dbReference type="Proteomes" id="UP000823633">
    <property type="component" value="Unassembled WGS sequence"/>
</dbReference>
<feature type="domain" description="Integrase catalytic" evidence="1">
    <location>
        <begin position="151"/>
        <end position="320"/>
    </location>
</feature>
<dbReference type="SUPFAM" id="SSF53098">
    <property type="entry name" value="Ribonuclease H-like"/>
    <property type="match status" value="1"/>
</dbReference>
<gene>
    <name evidence="2" type="ORF">IAC42_09880</name>
</gene>
<name>A0A9D9HAK5_9SPIR</name>
<organism evidence="2 3">
    <name type="scientific">Candidatus Aphodenecus pullistercoris</name>
    <dbReference type="NCBI Taxonomy" id="2840669"/>
    <lineage>
        <taxon>Bacteria</taxon>
        <taxon>Pseudomonadati</taxon>
        <taxon>Spirochaetota</taxon>
        <taxon>Spirochaetia</taxon>
        <taxon>Spirochaetales</taxon>
        <taxon>Candidatus Aphodenecus</taxon>
    </lineage>
</organism>